<evidence type="ECO:0000256" key="6">
    <source>
        <dbReference type="ARBA" id="ARBA00023180"/>
    </source>
</evidence>
<dbReference type="PANTHER" id="PTHR10306">
    <property type="entry name" value="SYNAPTOPHYSIN"/>
    <property type="match status" value="1"/>
</dbReference>
<reference evidence="11" key="1">
    <citation type="submission" date="2021-02" db="EMBL/GenBank/DDBJ databases">
        <authorList>
            <person name="Nowell W R."/>
        </authorList>
    </citation>
    <scope>NUCLEOTIDE SEQUENCE</scope>
</reference>
<dbReference type="EMBL" id="CAJNOI010000003">
    <property type="protein sequence ID" value="CAF0731188.1"/>
    <property type="molecule type" value="Genomic_DNA"/>
</dbReference>
<evidence type="ECO:0000256" key="4">
    <source>
        <dbReference type="ARBA" id="ARBA00022989"/>
    </source>
</evidence>
<feature type="region of interest" description="Disordered" evidence="8">
    <location>
        <begin position="222"/>
        <end position="253"/>
    </location>
</feature>
<keyword evidence="6" id="KW-0325">Glycoprotein</keyword>
<dbReference type="InterPro" id="IPR001285">
    <property type="entry name" value="Synaptophysin/porin"/>
</dbReference>
<keyword evidence="3 7" id="KW-0812">Transmembrane</keyword>
<dbReference type="Proteomes" id="UP000663832">
    <property type="component" value="Unassembled WGS sequence"/>
</dbReference>
<dbReference type="PRINTS" id="PR00220">
    <property type="entry name" value="SYNAPTOPHYSN"/>
</dbReference>
<gene>
    <name evidence="11" type="ORF">BJG266_LOCUS1179</name>
    <name evidence="12" type="ORF">QVE165_LOCUS22099</name>
</gene>
<evidence type="ECO:0000256" key="2">
    <source>
        <dbReference type="ARBA" id="ARBA00006476"/>
    </source>
</evidence>
<keyword evidence="5 7" id="KW-0472">Membrane</keyword>
<evidence type="ECO:0000313" key="13">
    <source>
        <dbReference type="Proteomes" id="UP000663832"/>
    </source>
</evidence>
<evidence type="ECO:0000259" key="10">
    <source>
        <dbReference type="PROSITE" id="PS51225"/>
    </source>
</evidence>
<evidence type="ECO:0000313" key="14">
    <source>
        <dbReference type="Proteomes" id="UP000663877"/>
    </source>
</evidence>
<dbReference type="GO" id="GO:0030672">
    <property type="term" value="C:synaptic vesicle membrane"/>
    <property type="evidence" value="ECO:0007669"/>
    <property type="project" value="TreeGrafter"/>
</dbReference>
<evidence type="ECO:0000256" key="5">
    <source>
        <dbReference type="ARBA" id="ARBA00023136"/>
    </source>
</evidence>
<feature type="transmembrane region" description="Helical" evidence="9">
    <location>
        <begin position="131"/>
        <end position="152"/>
    </location>
</feature>
<feature type="transmembrane region" description="Helical" evidence="9">
    <location>
        <begin position="23"/>
        <end position="40"/>
    </location>
</feature>
<dbReference type="PANTHER" id="PTHR10306:SF17">
    <property type="entry name" value="MARVEL DOMAIN-CONTAINING PROTEIN"/>
    <property type="match status" value="1"/>
</dbReference>
<feature type="transmembrane region" description="Helical" evidence="9">
    <location>
        <begin position="97"/>
        <end position="119"/>
    </location>
</feature>
<evidence type="ECO:0000256" key="8">
    <source>
        <dbReference type="SAM" id="MobiDB-lite"/>
    </source>
</evidence>
<dbReference type="AlphaFoldDB" id="A0A813N0Y8"/>
<comment type="caution">
    <text evidence="11">The sequence shown here is derived from an EMBL/GenBank/DDBJ whole genome shotgun (WGS) entry which is preliminary data.</text>
</comment>
<evidence type="ECO:0000313" key="12">
    <source>
        <dbReference type="EMBL" id="CAF1133989.1"/>
    </source>
</evidence>
<keyword evidence="4 9" id="KW-1133">Transmembrane helix</keyword>
<accession>A0A813N0Y8</accession>
<dbReference type="Pfam" id="PF01284">
    <property type="entry name" value="MARVEL"/>
    <property type="match status" value="1"/>
</dbReference>
<dbReference type="InterPro" id="IPR008253">
    <property type="entry name" value="Marvel"/>
</dbReference>
<evidence type="ECO:0000256" key="3">
    <source>
        <dbReference type="ARBA" id="ARBA00022692"/>
    </source>
</evidence>
<dbReference type="OrthoDB" id="10006326at2759"/>
<proteinExistence type="inferred from homology"/>
<dbReference type="Proteomes" id="UP000663877">
    <property type="component" value="Unassembled WGS sequence"/>
</dbReference>
<evidence type="ECO:0000313" key="11">
    <source>
        <dbReference type="EMBL" id="CAF0731188.1"/>
    </source>
</evidence>
<evidence type="ECO:0000256" key="9">
    <source>
        <dbReference type="SAM" id="Phobius"/>
    </source>
</evidence>
<evidence type="ECO:0000256" key="1">
    <source>
        <dbReference type="ARBA" id="ARBA00004141"/>
    </source>
</evidence>
<organism evidence="11 14">
    <name type="scientific">Adineta steineri</name>
    <dbReference type="NCBI Taxonomy" id="433720"/>
    <lineage>
        <taxon>Eukaryota</taxon>
        <taxon>Metazoa</taxon>
        <taxon>Spiralia</taxon>
        <taxon>Gnathifera</taxon>
        <taxon>Rotifera</taxon>
        <taxon>Eurotatoria</taxon>
        <taxon>Bdelloidea</taxon>
        <taxon>Adinetida</taxon>
        <taxon>Adinetidae</taxon>
        <taxon>Adineta</taxon>
    </lineage>
</organism>
<feature type="domain" description="MARVEL" evidence="10">
    <location>
        <begin position="17"/>
        <end position="216"/>
    </location>
</feature>
<comment type="subcellular location">
    <subcellularLocation>
        <location evidence="1">Membrane</location>
        <topology evidence="1">Multi-pass membrane protein</topology>
    </subcellularLocation>
</comment>
<dbReference type="EMBL" id="CAJNOM010000144">
    <property type="protein sequence ID" value="CAF1133989.1"/>
    <property type="molecule type" value="Genomic_DNA"/>
</dbReference>
<name>A0A813N0Y8_9BILA</name>
<feature type="transmembrane region" description="Helical" evidence="9">
    <location>
        <begin position="190"/>
        <end position="212"/>
    </location>
</feature>
<comment type="similarity">
    <text evidence="2">Belongs to the synaptophysin/synaptobrevin family.</text>
</comment>
<dbReference type="PROSITE" id="PS51225">
    <property type="entry name" value="MARVEL"/>
    <property type="match status" value="1"/>
</dbReference>
<keyword evidence="13" id="KW-1185">Reference proteome</keyword>
<evidence type="ECO:0000256" key="7">
    <source>
        <dbReference type="PROSITE-ProRule" id="PRU00581"/>
    </source>
</evidence>
<protein>
    <recommendedName>
        <fullName evidence="10">MARVEL domain-containing protein</fullName>
    </recommendedName>
</protein>
<sequence>MEAVQSKFAGMSNHLGIFKEPRGLIRVFQVIFAILAIATACNGRSSVALNVGGVTNAVTTTWSYPYKLANTAVIRTSDRAVLSSISTGNDPESAAEFFVFTGSTSLILSLAFIFLYVFMHEQYINKDLYPVIDFTITMIWTIFWIAGSSAWAQAVTSIRTQTAWENIRQRSGLCQTTPCSYSVSGNYANIIVSVIFGYLNFILWAGSTWFIFKETRFFKGRTLPQQPQPQPHTYSDMGSPTMPQPSYIRSPGQ</sequence>